<organism evidence="1 2">
    <name type="scientific">Neophaeococcomyces mojaviensis</name>
    <dbReference type="NCBI Taxonomy" id="3383035"/>
    <lineage>
        <taxon>Eukaryota</taxon>
        <taxon>Fungi</taxon>
        <taxon>Dikarya</taxon>
        <taxon>Ascomycota</taxon>
        <taxon>Pezizomycotina</taxon>
        <taxon>Eurotiomycetes</taxon>
        <taxon>Chaetothyriomycetidae</taxon>
        <taxon>Chaetothyriales</taxon>
        <taxon>Chaetothyriales incertae sedis</taxon>
        <taxon>Neophaeococcomyces</taxon>
    </lineage>
</organism>
<evidence type="ECO:0000313" key="1">
    <source>
        <dbReference type="EMBL" id="KAJ9657521.1"/>
    </source>
</evidence>
<name>A0ACC3A952_9EURO</name>
<reference evidence="1" key="1">
    <citation type="submission" date="2022-10" db="EMBL/GenBank/DDBJ databases">
        <title>Culturing micro-colonial fungi from biological soil crusts in the Mojave desert and describing Neophaeococcomyces mojavensis, and introducing the new genera and species Taxawa tesnikishii.</title>
        <authorList>
            <person name="Kurbessoian T."/>
            <person name="Stajich J.E."/>
        </authorList>
    </citation>
    <scope>NUCLEOTIDE SEQUENCE</scope>
    <source>
        <strain evidence="1">JES_112</strain>
    </source>
</reference>
<gene>
    <name evidence="1" type="ORF">H2198_004282</name>
</gene>
<dbReference type="Proteomes" id="UP001172386">
    <property type="component" value="Unassembled WGS sequence"/>
</dbReference>
<evidence type="ECO:0000313" key="2">
    <source>
        <dbReference type="Proteomes" id="UP001172386"/>
    </source>
</evidence>
<proteinExistence type="predicted"/>
<protein>
    <submittedName>
        <fullName evidence="1">Uncharacterized protein</fullName>
    </submittedName>
</protein>
<sequence>MGRMDEQSGDYRKERKGVTKVAMFKPSRSVAIQVMHFFSSLVVGRAIDEFIALETSAFIINIPSSTPVQPSTNLQYSGYRYLEAWKFTSEIRTLQRAHHLLHPPSTSNYQSTNFHNLFLTMHPTSRLLAGGVLKRSSYYNPDYSQSAALIRARRPYLVKNAITGVCIFGFAVGVFAFTLRAVGQERFEDVVVPDAPPPKTPNVAVNGSQS</sequence>
<accession>A0ACC3A952</accession>
<dbReference type="EMBL" id="JAPDRQ010000063">
    <property type="protein sequence ID" value="KAJ9657521.1"/>
    <property type="molecule type" value="Genomic_DNA"/>
</dbReference>
<comment type="caution">
    <text evidence="1">The sequence shown here is derived from an EMBL/GenBank/DDBJ whole genome shotgun (WGS) entry which is preliminary data.</text>
</comment>
<keyword evidence="2" id="KW-1185">Reference proteome</keyword>